<feature type="transmembrane region" description="Helical" evidence="7">
    <location>
        <begin position="153"/>
        <end position="172"/>
    </location>
</feature>
<feature type="transmembrane region" description="Helical" evidence="7">
    <location>
        <begin position="123"/>
        <end position="141"/>
    </location>
</feature>
<accession>A0A848D589</accession>
<feature type="domain" description="EamA" evidence="8">
    <location>
        <begin position="155"/>
        <end position="290"/>
    </location>
</feature>
<feature type="transmembrane region" description="Helical" evidence="7">
    <location>
        <begin position="12"/>
        <end position="29"/>
    </location>
</feature>
<feature type="transmembrane region" description="Helical" evidence="7">
    <location>
        <begin position="68"/>
        <end position="89"/>
    </location>
</feature>
<organism evidence="9 10">
    <name type="scientific">Aneurinibacillus aneurinilyticus</name>
    <name type="common">Bacillus aneurinolyticus</name>
    <dbReference type="NCBI Taxonomy" id="1391"/>
    <lineage>
        <taxon>Bacteria</taxon>
        <taxon>Bacillati</taxon>
        <taxon>Bacillota</taxon>
        <taxon>Bacilli</taxon>
        <taxon>Bacillales</taxon>
        <taxon>Paenibacillaceae</taxon>
        <taxon>Aneurinibacillus group</taxon>
        <taxon>Aneurinibacillus</taxon>
    </lineage>
</organism>
<comment type="similarity">
    <text evidence="2">Belongs to the EamA transporter family.</text>
</comment>
<keyword evidence="5 7" id="KW-1133">Transmembrane helix</keyword>
<comment type="subcellular location">
    <subcellularLocation>
        <location evidence="1">Cell membrane</location>
        <topology evidence="1">Multi-pass membrane protein</topology>
    </subcellularLocation>
</comment>
<evidence type="ECO:0000313" key="10">
    <source>
        <dbReference type="Proteomes" id="UP000561326"/>
    </source>
</evidence>
<keyword evidence="4 7" id="KW-0812">Transmembrane</keyword>
<evidence type="ECO:0000256" key="4">
    <source>
        <dbReference type="ARBA" id="ARBA00022692"/>
    </source>
</evidence>
<comment type="caution">
    <text evidence="9">The sequence shown here is derived from an EMBL/GenBank/DDBJ whole genome shotgun (WGS) entry which is preliminary data.</text>
</comment>
<evidence type="ECO:0000256" key="3">
    <source>
        <dbReference type="ARBA" id="ARBA00022475"/>
    </source>
</evidence>
<dbReference type="InterPro" id="IPR037185">
    <property type="entry name" value="EmrE-like"/>
</dbReference>
<proteinExistence type="inferred from homology"/>
<evidence type="ECO:0000256" key="1">
    <source>
        <dbReference type="ARBA" id="ARBA00004651"/>
    </source>
</evidence>
<evidence type="ECO:0000256" key="6">
    <source>
        <dbReference type="ARBA" id="ARBA00023136"/>
    </source>
</evidence>
<feature type="transmembrane region" description="Helical" evidence="7">
    <location>
        <begin position="274"/>
        <end position="291"/>
    </location>
</feature>
<evidence type="ECO:0000256" key="7">
    <source>
        <dbReference type="SAM" id="Phobius"/>
    </source>
</evidence>
<dbReference type="InterPro" id="IPR000620">
    <property type="entry name" value="EamA_dom"/>
</dbReference>
<sequence>MNEHLISSLKIVLAMIIVGSSVVAGKLIVQSFPVFLASELRFLIATIILFPILVKFEGFPSIGKRDLLILFLQALFGVFLFNIFMLYGLTITTAIEGGIITSTIPAVTGCLAFLFLREKLTKSVITGILLAVLGTLTINFSDSFTTVGRGSSPLLGNLLIFGAVISEALFIIFGKFIVQRVSPLAISTVVSIFGTILFLPFSLYEGNRFNFGEVSIAEWGLVFYFGIVVTVIAFILMYQGVSKVSASTAGVLTGVLPMSSVILSVVILGEKVSFIHLIGIGFTLTAIYLIAKPAKKTCSTNY</sequence>
<feature type="domain" description="EamA" evidence="8">
    <location>
        <begin position="9"/>
        <end position="139"/>
    </location>
</feature>
<dbReference type="Proteomes" id="UP000561326">
    <property type="component" value="Unassembled WGS sequence"/>
</dbReference>
<evidence type="ECO:0000256" key="5">
    <source>
        <dbReference type="ARBA" id="ARBA00022989"/>
    </source>
</evidence>
<dbReference type="RefSeq" id="WP_168976385.1">
    <property type="nucleotide sequence ID" value="NZ_JABAGO010000056.1"/>
</dbReference>
<evidence type="ECO:0000259" key="8">
    <source>
        <dbReference type="Pfam" id="PF00892"/>
    </source>
</evidence>
<dbReference type="AlphaFoldDB" id="A0A848D589"/>
<protein>
    <submittedName>
        <fullName evidence="9">DMT family transporter</fullName>
    </submittedName>
</protein>
<gene>
    <name evidence="9" type="ORF">HF838_21700</name>
</gene>
<dbReference type="GO" id="GO:0005886">
    <property type="term" value="C:plasma membrane"/>
    <property type="evidence" value="ECO:0007669"/>
    <property type="project" value="UniProtKB-SubCell"/>
</dbReference>
<keyword evidence="6 7" id="KW-0472">Membrane</keyword>
<reference evidence="9 10" key="1">
    <citation type="submission" date="2020-04" db="EMBL/GenBank/DDBJ databases">
        <authorList>
            <person name="Hitch T.C.A."/>
            <person name="Wylensek D."/>
            <person name="Clavel T."/>
        </authorList>
    </citation>
    <scope>NUCLEOTIDE SEQUENCE [LARGE SCALE GENOMIC DNA]</scope>
    <source>
        <strain evidence="9 10">WB01_D5_05</strain>
    </source>
</reference>
<evidence type="ECO:0000256" key="2">
    <source>
        <dbReference type="ARBA" id="ARBA00007362"/>
    </source>
</evidence>
<dbReference type="InterPro" id="IPR050638">
    <property type="entry name" value="AA-Vitamin_Transporters"/>
</dbReference>
<dbReference type="PANTHER" id="PTHR32322:SF18">
    <property type="entry name" value="S-ADENOSYLMETHIONINE_S-ADENOSYLHOMOCYSTEINE TRANSPORTER"/>
    <property type="match status" value="1"/>
</dbReference>
<name>A0A848D589_ANEAE</name>
<feature type="transmembrane region" description="Helical" evidence="7">
    <location>
        <begin position="95"/>
        <end position="116"/>
    </location>
</feature>
<evidence type="ECO:0000313" key="9">
    <source>
        <dbReference type="EMBL" id="NMF00841.1"/>
    </source>
</evidence>
<feature type="transmembrane region" description="Helical" evidence="7">
    <location>
        <begin position="216"/>
        <end position="237"/>
    </location>
</feature>
<keyword evidence="3" id="KW-1003">Cell membrane</keyword>
<feature type="transmembrane region" description="Helical" evidence="7">
    <location>
        <begin position="249"/>
        <end position="268"/>
    </location>
</feature>
<dbReference type="EMBL" id="JABAGO010000056">
    <property type="protein sequence ID" value="NMF00841.1"/>
    <property type="molecule type" value="Genomic_DNA"/>
</dbReference>
<feature type="transmembrane region" description="Helical" evidence="7">
    <location>
        <begin position="35"/>
        <end position="56"/>
    </location>
</feature>
<dbReference type="Pfam" id="PF00892">
    <property type="entry name" value="EamA"/>
    <property type="match status" value="2"/>
</dbReference>
<dbReference type="SUPFAM" id="SSF103481">
    <property type="entry name" value="Multidrug resistance efflux transporter EmrE"/>
    <property type="match status" value="2"/>
</dbReference>
<feature type="transmembrane region" description="Helical" evidence="7">
    <location>
        <begin position="184"/>
        <end position="204"/>
    </location>
</feature>
<dbReference type="PANTHER" id="PTHR32322">
    <property type="entry name" value="INNER MEMBRANE TRANSPORTER"/>
    <property type="match status" value="1"/>
</dbReference>